<comment type="subcellular location">
    <subcellularLocation>
        <location evidence="6">Cytoplasm</location>
    </subcellularLocation>
</comment>
<proteinExistence type="inferred from homology"/>
<dbReference type="Gene3D" id="3.40.50.150">
    <property type="entry name" value="Vaccinia Virus protein VP39"/>
    <property type="match status" value="1"/>
</dbReference>
<dbReference type="PANTHER" id="PTHR43648">
    <property type="entry name" value="ELECTRON TRANSFER FLAVOPROTEIN BETA SUBUNIT LYSINE METHYLTRANSFERASE"/>
    <property type="match status" value="1"/>
</dbReference>
<dbReference type="GO" id="GO:0005840">
    <property type="term" value="C:ribosome"/>
    <property type="evidence" value="ECO:0007669"/>
    <property type="project" value="UniProtKB-KW"/>
</dbReference>
<comment type="catalytic activity">
    <reaction evidence="6">
        <text>L-lysyl-[protein] + 3 S-adenosyl-L-methionine = N(6),N(6),N(6)-trimethyl-L-lysyl-[protein] + 3 S-adenosyl-L-homocysteine + 3 H(+)</text>
        <dbReference type="Rhea" id="RHEA:54192"/>
        <dbReference type="Rhea" id="RHEA-COMP:9752"/>
        <dbReference type="Rhea" id="RHEA-COMP:13826"/>
        <dbReference type="ChEBI" id="CHEBI:15378"/>
        <dbReference type="ChEBI" id="CHEBI:29969"/>
        <dbReference type="ChEBI" id="CHEBI:57856"/>
        <dbReference type="ChEBI" id="CHEBI:59789"/>
        <dbReference type="ChEBI" id="CHEBI:61961"/>
    </reaction>
</comment>
<dbReference type="NCBIfam" id="TIGR00406">
    <property type="entry name" value="prmA"/>
    <property type="match status" value="1"/>
</dbReference>
<dbReference type="GO" id="GO:0016279">
    <property type="term" value="F:protein-lysine N-methyltransferase activity"/>
    <property type="evidence" value="ECO:0007669"/>
    <property type="project" value="RHEA"/>
</dbReference>
<protein>
    <recommendedName>
        <fullName evidence="6">Ribosomal protein L11 methyltransferase</fullName>
        <shortName evidence="6">L11 Mtase</shortName>
        <ecNumber evidence="6">2.1.1.-</ecNumber>
    </recommendedName>
</protein>
<keyword evidence="2 6" id="KW-0963">Cytoplasm</keyword>
<comment type="caution">
    <text evidence="7">The sequence shown here is derived from an EMBL/GenBank/DDBJ whole genome shotgun (WGS) entry which is preliminary data.</text>
</comment>
<feature type="binding site" evidence="6">
    <location>
        <position position="185"/>
    </location>
    <ligand>
        <name>S-adenosyl-L-methionine</name>
        <dbReference type="ChEBI" id="CHEBI:59789"/>
    </ligand>
</feature>
<dbReference type="eggNOG" id="COG2264">
    <property type="taxonomic scope" value="Bacteria"/>
</dbReference>
<dbReference type="InterPro" id="IPR004498">
    <property type="entry name" value="Ribosomal_PrmA_MeTrfase"/>
</dbReference>
<keyword evidence="4 6" id="KW-0808">Transferase</keyword>
<evidence type="ECO:0000256" key="3">
    <source>
        <dbReference type="ARBA" id="ARBA00022603"/>
    </source>
</evidence>
<dbReference type="EMBL" id="ADNY01000046">
    <property type="protein sequence ID" value="EFG55188.1"/>
    <property type="molecule type" value="Genomic_DNA"/>
</dbReference>
<accession>D4YUI1</accession>
<keyword evidence="7" id="KW-0687">Ribonucleoprotein</keyword>
<dbReference type="InterPro" id="IPR029063">
    <property type="entry name" value="SAM-dependent_MTases_sf"/>
</dbReference>
<evidence type="ECO:0000256" key="6">
    <source>
        <dbReference type="HAMAP-Rule" id="MF_00735"/>
    </source>
</evidence>
<evidence type="ECO:0000256" key="5">
    <source>
        <dbReference type="ARBA" id="ARBA00022691"/>
    </source>
</evidence>
<dbReference type="GO" id="GO:0005737">
    <property type="term" value="C:cytoplasm"/>
    <property type="evidence" value="ECO:0007669"/>
    <property type="project" value="UniProtKB-SubCell"/>
</dbReference>
<sequence>MIFPPKIMIALTRKILKEQVLLMKLLVIKIETSHEVEDALTIYAQDNLNALGTEARKRSDFEQAGWLHDSTVVEMDDIKDLPKDMQFMAYFDEEADKDALVKKFNDKLQELKGYGLNIGDGKISTSYIADQDWNTAWQKYYHVIDFSRHLAIVPEWEDYKPAFKDQQLIKLDPGLAFGTGNHKTTQLAMMGLERAMIKPMSVVDVGTGSGILAIAASKLGATDVMATDISDESMTAAKQNFALNDLNNIRVQKTSLLANVDGKFDIIVANILAEILLDLIPQMDAHLNQGGQIIFSGIDYLQLPKIKKALDDNNLKIDLTMRQERWIGLSITRKDQ</sequence>
<evidence type="ECO:0000313" key="7">
    <source>
        <dbReference type="EMBL" id="EFG55188.1"/>
    </source>
</evidence>
<organism evidence="7 8">
    <name type="scientific">Lactobacillus amylolyticus DSM 11664</name>
    <dbReference type="NCBI Taxonomy" id="585524"/>
    <lineage>
        <taxon>Bacteria</taxon>
        <taxon>Bacillati</taxon>
        <taxon>Bacillota</taxon>
        <taxon>Bacilli</taxon>
        <taxon>Lactobacillales</taxon>
        <taxon>Lactobacillaceae</taxon>
        <taxon>Lactobacillus</taxon>
    </lineage>
</organism>
<evidence type="ECO:0000256" key="2">
    <source>
        <dbReference type="ARBA" id="ARBA00022490"/>
    </source>
</evidence>
<feature type="binding site" evidence="6">
    <location>
        <position position="270"/>
    </location>
    <ligand>
        <name>S-adenosyl-L-methionine</name>
        <dbReference type="ChEBI" id="CHEBI:59789"/>
    </ligand>
</feature>
<name>D4YUI1_9LACO</name>
<feature type="binding site" evidence="6">
    <location>
        <position position="228"/>
    </location>
    <ligand>
        <name>S-adenosyl-L-methionine</name>
        <dbReference type="ChEBI" id="CHEBI:59789"/>
    </ligand>
</feature>
<dbReference type="AlphaFoldDB" id="D4YUI1"/>
<dbReference type="GO" id="GO:0032259">
    <property type="term" value="P:methylation"/>
    <property type="evidence" value="ECO:0007669"/>
    <property type="project" value="UniProtKB-KW"/>
</dbReference>
<dbReference type="SUPFAM" id="SSF53335">
    <property type="entry name" value="S-adenosyl-L-methionine-dependent methyltransferases"/>
    <property type="match status" value="1"/>
</dbReference>
<dbReference type="HAMAP" id="MF_00735">
    <property type="entry name" value="Methyltr_PrmA"/>
    <property type="match status" value="1"/>
</dbReference>
<dbReference type="STRING" id="83683.B1745_03200"/>
<reference evidence="7 8" key="1">
    <citation type="submission" date="2010-04" db="EMBL/GenBank/DDBJ databases">
        <authorList>
            <person name="Muzny D."/>
            <person name="Qin X."/>
            <person name="Deng J."/>
            <person name="Jiang H."/>
            <person name="Liu Y."/>
            <person name="Qu J."/>
            <person name="Song X.-Z."/>
            <person name="Zhang L."/>
            <person name="Thornton R."/>
            <person name="Coyle M."/>
            <person name="Francisco L."/>
            <person name="Jackson L."/>
            <person name="Javaid M."/>
            <person name="Korchina V."/>
            <person name="Kovar C."/>
            <person name="Mata R."/>
            <person name="Mathew T."/>
            <person name="Ngo R."/>
            <person name="Nguyen L."/>
            <person name="Nguyen N."/>
            <person name="Okwuonu G."/>
            <person name="Ongeri F."/>
            <person name="Pham C."/>
            <person name="Simmons D."/>
            <person name="Wilczek-Boney K."/>
            <person name="Hale W."/>
            <person name="Jakkamsetti A."/>
            <person name="Pham P."/>
            <person name="Ruth R."/>
            <person name="San Lucas F."/>
            <person name="Warren J."/>
            <person name="Zhang J."/>
            <person name="Zhao Z."/>
            <person name="Zhou C."/>
            <person name="Zhu D."/>
            <person name="Lee S."/>
            <person name="Bess C."/>
            <person name="Blankenburg K."/>
            <person name="Forbes L."/>
            <person name="Fu Q."/>
            <person name="Gubbala S."/>
            <person name="Hirani K."/>
            <person name="Jayaseelan J.C."/>
            <person name="Lara F."/>
            <person name="Munidasa M."/>
            <person name="Palculict T."/>
            <person name="Patil S."/>
            <person name="Pu L.-L."/>
            <person name="Saada N."/>
            <person name="Tang L."/>
            <person name="Weissenberger G."/>
            <person name="Zhu Y."/>
            <person name="Hemphill L."/>
            <person name="Shang Y."/>
            <person name="Youmans B."/>
            <person name="Ayvaz T."/>
            <person name="Ross M."/>
            <person name="Santibanez J."/>
            <person name="Aqrawi P."/>
            <person name="Gross S."/>
            <person name="Joshi V."/>
            <person name="Fowler G."/>
            <person name="Nazareth L."/>
            <person name="Reid J."/>
            <person name="Worley K."/>
            <person name="Petrosino J."/>
            <person name="Highlander S."/>
            <person name="Gibbs R."/>
        </authorList>
    </citation>
    <scope>NUCLEOTIDE SEQUENCE [LARGE SCALE GENOMIC DNA]</scope>
    <source>
        <strain evidence="7 8">DSM 11664</strain>
    </source>
</reference>
<comment type="function">
    <text evidence="6">Methylates ribosomal protein L11.</text>
</comment>
<evidence type="ECO:0000256" key="4">
    <source>
        <dbReference type="ARBA" id="ARBA00022679"/>
    </source>
</evidence>
<gene>
    <name evidence="6 7" type="primary">prmA</name>
    <name evidence="7" type="ORF">HMPREF0493_1192</name>
</gene>
<dbReference type="PANTHER" id="PTHR43648:SF1">
    <property type="entry name" value="ELECTRON TRANSFER FLAVOPROTEIN BETA SUBUNIT LYSINE METHYLTRANSFERASE"/>
    <property type="match status" value="1"/>
</dbReference>
<dbReference type="Pfam" id="PF06325">
    <property type="entry name" value="PrmA"/>
    <property type="match status" value="1"/>
</dbReference>
<keyword evidence="8" id="KW-1185">Reference proteome</keyword>
<evidence type="ECO:0000256" key="1">
    <source>
        <dbReference type="ARBA" id="ARBA00009741"/>
    </source>
</evidence>
<dbReference type="CDD" id="cd02440">
    <property type="entry name" value="AdoMet_MTases"/>
    <property type="match status" value="1"/>
</dbReference>
<dbReference type="InterPro" id="IPR050078">
    <property type="entry name" value="Ribosomal_L11_MeTrfase_PrmA"/>
</dbReference>
<keyword evidence="7" id="KW-0689">Ribosomal protein</keyword>
<evidence type="ECO:0000313" key="8">
    <source>
        <dbReference type="Proteomes" id="UP000004069"/>
    </source>
</evidence>
<dbReference type="Proteomes" id="UP000004069">
    <property type="component" value="Unassembled WGS sequence"/>
</dbReference>
<dbReference type="EC" id="2.1.1.-" evidence="6"/>
<keyword evidence="5 6" id="KW-0949">S-adenosyl-L-methionine</keyword>
<keyword evidence="3 6" id="KW-0489">Methyltransferase</keyword>
<comment type="similarity">
    <text evidence="1 6">Belongs to the methyltransferase superfamily. PrmA family.</text>
</comment>
<dbReference type="PIRSF" id="PIRSF000401">
    <property type="entry name" value="RPL11_MTase"/>
    <property type="match status" value="1"/>
</dbReference>
<feature type="binding site" evidence="6">
    <location>
        <position position="206"/>
    </location>
    <ligand>
        <name>S-adenosyl-L-methionine</name>
        <dbReference type="ChEBI" id="CHEBI:59789"/>
    </ligand>
</feature>